<dbReference type="CDD" id="cd09281">
    <property type="entry name" value="UPF0066"/>
    <property type="match status" value="1"/>
</dbReference>
<dbReference type="PROSITE" id="PS51668">
    <property type="entry name" value="TSAA_2"/>
    <property type="match status" value="1"/>
</dbReference>
<accession>Q1IHH9</accession>
<dbReference type="PANTHER" id="PTHR12818">
    <property type="entry name" value="TRNA (ADENINE(37)-N6)-METHYLTRANSFERASE"/>
    <property type="match status" value="1"/>
</dbReference>
<dbReference type="RefSeq" id="WP_011525468.1">
    <property type="nucleotide sequence ID" value="NC_008009.1"/>
</dbReference>
<dbReference type="Gene3D" id="2.40.30.70">
    <property type="entry name" value="YaeB-like"/>
    <property type="match status" value="1"/>
</dbReference>
<dbReference type="Pfam" id="PF01980">
    <property type="entry name" value="TrmO_N"/>
    <property type="match status" value="1"/>
</dbReference>
<protein>
    <recommendedName>
        <fullName evidence="4">TsaA-like domain-containing protein</fullName>
    </recommendedName>
</protein>
<feature type="compositionally biased region" description="Basic and acidic residues" evidence="3">
    <location>
        <begin position="15"/>
        <end position="26"/>
    </location>
</feature>
<evidence type="ECO:0000256" key="1">
    <source>
        <dbReference type="ARBA" id="ARBA00022691"/>
    </source>
</evidence>
<dbReference type="Proteomes" id="UP000002432">
    <property type="component" value="Chromosome"/>
</dbReference>
<dbReference type="eggNOG" id="COG1720">
    <property type="taxonomic scope" value="Bacteria"/>
</dbReference>
<dbReference type="InterPro" id="IPR036414">
    <property type="entry name" value="YaeB_N_sf"/>
</dbReference>
<organism evidence="5 6">
    <name type="scientific">Koribacter versatilis (strain Ellin345)</name>
    <dbReference type="NCBI Taxonomy" id="204669"/>
    <lineage>
        <taxon>Bacteria</taxon>
        <taxon>Pseudomonadati</taxon>
        <taxon>Acidobacteriota</taxon>
        <taxon>Terriglobia</taxon>
        <taxon>Terriglobales</taxon>
        <taxon>Candidatus Korobacteraceae</taxon>
        <taxon>Candidatus Korobacter</taxon>
    </lineage>
</organism>
<dbReference type="PROSITE" id="PS01318">
    <property type="entry name" value="TSAA_1"/>
    <property type="match status" value="1"/>
</dbReference>
<dbReference type="HOGENOM" id="CLU_013458_2_0_0"/>
<proteinExistence type="inferred from homology"/>
<dbReference type="InterPro" id="IPR023368">
    <property type="entry name" value="UPF0066_cons_site"/>
</dbReference>
<dbReference type="KEGG" id="aba:Acid345_4671"/>
<feature type="compositionally biased region" description="Polar residues" evidence="3">
    <location>
        <begin position="1"/>
        <end position="14"/>
    </location>
</feature>
<name>Q1IHH9_KORVE</name>
<reference evidence="5 6" key="1">
    <citation type="journal article" date="2009" name="Appl. Environ. Microbiol.">
        <title>Three genomes from the phylum Acidobacteria provide insight into the lifestyles of these microorganisms in soils.</title>
        <authorList>
            <person name="Ward N.L."/>
            <person name="Challacombe J.F."/>
            <person name="Janssen P.H."/>
            <person name="Henrissat B."/>
            <person name="Coutinho P.M."/>
            <person name="Wu M."/>
            <person name="Xie G."/>
            <person name="Haft D.H."/>
            <person name="Sait M."/>
            <person name="Badger J."/>
            <person name="Barabote R.D."/>
            <person name="Bradley B."/>
            <person name="Brettin T.S."/>
            <person name="Brinkac L.M."/>
            <person name="Bruce D."/>
            <person name="Creasy T."/>
            <person name="Daugherty S.C."/>
            <person name="Davidsen T.M."/>
            <person name="DeBoy R.T."/>
            <person name="Detter J.C."/>
            <person name="Dodson R.J."/>
            <person name="Durkin A.S."/>
            <person name="Ganapathy A."/>
            <person name="Gwinn-Giglio M."/>
            <person name="Han C.S."/>
            <person name="Khouri H."/>
            <person name="Kiss H."/>
            <person name="Kothari S.P."/>
            <person name="Madupu R."/>
            <person name="Nelson K.E."/>
            <person name="Nelson W.C."/>
            <person name="Paulsen I."/>
            <person name="Penn K."/>
            <person name="Ren Q."/>
            <person name="Rosovitz M.J."/>
            <person name="Selengut J.D."/>
            <person name="Shrivastava S."/>
            <person name="Sullivan S.A."/>
            <person name="Tapia R."/>
            <person name="Thompson L.S."/>
            <person name="Watkins K.L."/>
            <person name="Yang Q."/>
            <person name="Yu C."/>
            <person name="Zafar N."/>
            <person name="Zhou L."/>
            <person name="Kuske C.R."/>
        </authorList>
    </citation>
    <scope>NUCLEOTIDE SEQUENCE [LARGE SCALE GENOMIC DNA]</scope>
    <source>
        <strain evidence="5 6">Ellin345</strain>
    </source>
</reference>
<dbReference type="InterPro" id="IPR040372">
    <property type="entry name" value="YaeB-like"/>
</dbReference>
<evidence type="ECO:0000259" key="4">
    <source>
        <dbReference type="PROSITE" id="PS51668"/>
    </source>
</evidence>
<dbReference type="STRING" id="204669.Acid345_4671"/>
<dbReference type="EMBL" id="CP000360">
    <property type="protein sequence ID" value="ABF43671.1"/>
    <property type="molecule type" value="Genomic_DNA"/>
</dbReference>
<dbReference type="AlphaFoldDB" id="Q1IHH9"/>
<keyword evidence="6" id="KW-1185">Reference proteome</keyword>
<sequence length="131" mass="14638">MTLTLNPIGQVRSTLTDRKNAPRQPDENAPDAWLELDPKYREALLGMNPGDKIIVLTWLHESRRETLQVHPRRIPNAPLTGVFATRSPDRPNPIGLHETTVLEITERGIHVSALECIDGTPIVDIKPVLCP</sequence>
<evidence type="ECO:0000256" key="2">
    <source>
        <dbReference type="ARBA" id="ARBA00033753"/>
    </source>
</evidence>
<dbReference type="PANTHER" id="PTHR12818:SF0">
    <property type="entry name" value="TRNA (ADENINE(37)-N6)-METHYLTRANSFERASE"/>
    <property type="match status" value="1"/>
</dbReference>
<dbReference type="EnsemblBacteria" id="ABF43671">
    <property type="protein sequence ID" value="ABF43671"/>
    <property type="gene ID" value="Acid345_4671"/>
</dbReference>
<feature type="domain" description="TsaA-like" evidence="4">
    <location>
        <begin position="5"/>
        <end position="131"/>
    </location>
</feature>
<dbReference type="InterPro" id="IPR036413">
    <property type="entry name" value="YaeB-like_sf"/>
</dbReference>
<keyword evidence="1" id="KW-0949">S-adenosyl-L-methionine</keyword>
<dbReference type="SUPFAM" id="SSF118196">
    <property type="entry name" value="YaeB-like"/>
    <property type="match status" value="1"/>
</dbReference>
<gene>
    <name evidence="5" type="ordered locus">Acid345_4671</name>
</gene>
<evidence type="ECO:0000313" key="6">
    <source>
        <dbReference type="Proteomes" id="UP000002432"/>
    </source>
</evidence>
<dbReference type="NCBIfam" id="TIGR00104">
    <property type="entry name" value="tRNA_TsaA"/>
    <property type="match status" value="1"/>
</dbReference>
<evidence type="ECO:0000313" key="5">
    <source>
        <dbReference type="EMBL" id="ABF43671.1"/>
    </source>
</evidence>
<comment type="similarity">
    <text evidence="2">Belongs to the tRNA methyltransferase O family.</text>
</comment>
<evidence type="ECO:0000256" key="3">
    <source>
        <dbReference type="SAM" id="MobiDB-lite"/>
    </source>
</evidence>
<dbReference type="InterPro" id="IPR023370">
    <property type="entry name" value="TrmO-like_N"/>
</dbReference>
<feature type="region of interest" description="Disordered" evidence="3">
    <location>
        <begin position="1"/>
        <end position="32"/>
    </location>
</feature>